<sequence length="79" mass="8611">MAESFGNSFTVVEVTADDTTTQIWIALAKPSQALTLVLASVPEGWTAEVLDIALTAAQQRMFEQLNIQPGDVYRLTKPT</sequence>
<protein>
    <submittedName>
        <fullName evidence="1">Uncharacterized protein</fullName>
    </submittedName>
</protein>
<dbReference type="EMBL" id="JACBFH010000001">
    <property type="protein sequence ID" value="NYY95181.1"/>
    <property type="molecule type" value="Genomic_DNA"/>
</dbReference>
<dbReference type="Proteomes" id="UP000564836">
    <property type="component" value="Chromosome"/>
</dbReference>
<dbReference type="AlphaFoldDB" id="A0A7Z0QIM9"/>
<reference evidence="2 3" key="1">
    <citation type="journal article" date="2017" name="Syst. Appl. Microbiol.">
        <title>Soybeans inoculated with root zone soils of Canadian native legumes harbour diverse and novel Bradyrhizobium spp. that possess agricultural potential.</title>
        <authorList>
            <person name="Bromfield E.S.P."/>
            <person name="Cloutier S."/>
            <person name="Tambong J.T."/>
            <person name="Tran Thi T.V."/>
        </authorList>
    </citation>
    <scope>NUCLEOTIDE SEQUENCE [LARGE SCALE GENOMIC DNA]</scope>
    <source>
        <strain evidence="2 3">323S2</strain>
    </source>
</reference>
<reference evidence="2 3" key="3">
    <citation type="journal article" date="2022" name="Int. J. Syst. Evol. Microbiol.">
        <title>Strains of Bradyrhizobium barranii sp. nov. associated with legumes native to Canada are symbionts of soybeans and belong to different subspecies (subsp. barranii subsp. nov. and subsp. apii subsp. nov.) and symbiovars (sv. glycinearum and sv. septentrionale).</title>
        <authorList>
            <person name="Bromfield E.S.P."/>
            <person name="Cloutier S."/>
            <person name="Wasai-Hara S."/>
            <person name="Minamisawa K."/>
        </authorList>
    </citation>
    <scope>NUCLEOTIDE SEQUENCE [LARGE SCALE GENOMIC DNA]</scope>
    <source>
        <strain evidence="2 3">323S2</strain>
    </source>
</reference>
<organism evidence="1">
    <name type="scientific">Bradyrhizobium barranii subsp. barranii</name>
    <dbReference type="NCBI Taxonomy" id="2823807"/>
    <lineage>
        <taxon>Bacteria</taxon>
        <taxon>Pseudomonadati</taxon>
        <taxon>Pseudomonadota</taxon>
        <taxon>Alphaproteobacteria</taxon>
        <taxon>Hyphomicrobiales</taxon>
        <taxon>Nitrobacteraceae</taxon>
        <taxon>Bradyrhizobium</taxon>
        <taxon>Bradyrhizobium barranii</taxon>
    </lineage>
</organism>
<reference evidence="1" key="2">
    <citation type="submission" date="2020-06" db="EMBL/GenBank/DDBJ databases">
        <title>Whole Genome Sequence of Bradyrhizobium sp. Strain 323S2.</title>
        <authorList>
            <person name="Bromfield E.S.P."/>
        </authorList>
    </citation>
    <scope>NUCLEOTIDE SEQUENCE [LARGE SCALE GENOMIC DNA]</scope>
    <source>
        <strain evidence="1">323S2</strain>
    </source>
</reference>
<evidence type="ECO:0000313" key="2">
    <source>
        <dbReference type="EMBL" id="UGX98002.1"/>
    </source>
</evidence>
<evidence type="ECO:0000313" key="1">
    <source>
        <dbReference type="EMBL" id="NYY95181.1"/>
    </source>
</evidence>
<gene>
    <name evidence="2" type="ORF">G6321_00023885</name>
    <name evidence="1" type="ORF">G6321_44310</name>
</gene>
<evidence type="ECO:0000313" key="3">
    <source>
        <dbReference type="Proteomes" id="UP000564836"/>
    </source>
</evidence>
<name>A0A7Z0QIM9_9BRAD</name>
<dbReference type="EMBL" id="CP088280">
    <property type="protein sequence ID" value="UGX98002.1"/>
    <property type="molecule type" value="Genomic_DNA"/>
</dbReference>
<proteinExistence type="predicted"/>
<dbReference type="RefSeq" id="WP_166341799.1">
    <property type="nucleotide sequence ID" value="NZ_CP088280.1"/>
</dbReference>
<accession>A0A7Z0QIM9</accession>